<proteinExistence type="predicted"/>
<dbReference type="RefSeq" id="WP_188996865.1">
    <property type="nucleotide sequence ID" value="NZ_BMHP01000004.1"/>
</dbReference>
<dbReference type="Pfam" id="PF08241">
    <property type="entry name" value="Methyltransf_11"/>
    <property type="match status" value="1"/>
</dbReference>
<evidence type="ECO:0000313" key="2">
    <source>
        <dbReference type="EMBL" id="GGD88510.1"/>
    </source>
</evidence>
<evidence type="ECO:0000313" key="3">
    <source>
        <dbReference type="Proteomes" id="UP000612456"/>
    </source>
</evidence>
<protein>
    <recommendedName>
        <fullName evidence="1">Methyltransferase type 11 domain-containing protein</fullName>
    </recommendedName>
</protein>
<dbReference type="EMBL" id="BMHP01000004">
    <property type="protein sequence ID" value="GGD88510.1"/>
    <property type="molecule type" value="Genomic_DNA"/>
</dbReference>
<accession>A0A917DZU6</accession>
<reference evidence="2" key="2">
    <citation type="submission" date="2020-09" db="EMBL/GenBank/DDBJ databases">
        <authorList>
            <person name="Sun Q."/>
            <person name="Zhou Y."/>
        </authorList>
    </citation>
    <scope>NUCLEOTIDE SEQUENCE</scope>
    <source>
        <strain evidence="2">CGMCC 1.15178</strain>
    </source>
</reference>
<dbReference type="InterPro" id="IPR013216">
    <property type="entry name" value="Methyltransf_11"/>
</dbReference>
<feature type="domain" description="Methyltransferase type 11" evidence="1">
    <location>
        <begin position="42"/>
        <end position="144"/>
    </location>
</feature>
<organism evidence="2 3">
    <name type="scientific">Paenibacillus nasutitermitis</name>
    <dbReference type="NCBI Taxonomy" id="1652958"/>
    <lineage>
        <taxon>Bacteria</taxon>
        <taxon>Bacillati</taxon>
        <taxon>Bacillota</taxon>
        <taxon>Bacilli</taxon>
        <taxon>Bacillales</taxon>
        <taxon>Paenibacillaceae</taxon>
        <taxon>Paenibacillus</taxon>
    </lineage>
</organism>
<dbReference type="CDD" id="cd02440">
    <property type="entry name" value="AdoMet_MTases"/>
    <property type="match status" value="1"/>
</dbReference>
<dbReference type="AlphaFoldDB" id="A0A917DZU6"/>
<gene>
    <name evidence="2" type="ORF">GCM10010911_53800</name>
</gene>
<sequence length="268" mass="30693">MENVIDYYSRFDEWGRLDREPLEFIINCHYIKKYLPPHGYVLDNGAGPGKYSMELAKLGFNVTLSDLTPRLVEMAKEKASELGLSEHFNGFHVLNAINLDGLPNEVFDATLMLGPLYHLQRDEERINAVRELFRVTKKGGIIFVAFQSKMRMTITSLQYPKHWKPNDTMDSIKEFRDTGIFNHVDKGRFTGAYYFNINDIKPFMESQGFETVDLIGSSSIGGLISNEQRQSWEEKGESQSLMNLLIELAKDPSVLGISSHLLYIGRRK</sequence>
<comment type="caution">
    <text evidence="2">The sequence shown here is derived from an EMBL/GenBank/DDBJ whole genome shotgun (WGS) entry which is preliminary data.</text>
</comment>
<dbReference type="InterPro" id="IPR029063">
    <property type="entry name" value="SAM-dependent_MTases_sf"/>
</dbReference>
<reference evidence="2" key="1">
    <citation type="journal article" date="2014" name="Int. J. Syst. Evol. Microbiol.">
        <title>Complete genome sequence of Corynebacterium casei LMG S-19264T (=DSM 44701T), isolated from a smear-ripened cheese.</title>
        <authorList>
            <consortium name="US DOE Joint Genome Institute (JGI-PGF)"/>
            <person name="Walter F."/>
            <person name="Albersmeier A."/>
            <person name="Kalinowski J."/>
            <person name="Ruckert C."/>
        </authorList>
    </citation>
    <scope>NUCLEOTIDE SEQUENCE</scope>
    <source>
        <strain evidence="2">CGMCC 1.15178</strain>
    </source>
</reference>
<dbReference type="Proteomes" id="UP000612456">
    <property type="component" value="Unassembled WGS sequence"/>
</dbReference>
<dbReference type="SUPFAM" id="SSF53335">
    <property type="entry name" value="S-adenosyl-L-methionine-dependent methyltransferases"/>
    <property type="match status" value="1"/>
</dbReference>
<evidence type="ECO:0000259" key="1">
    <source>
        <dbReference type="Pfam" id="PF08241"/>
    </source>
</evidence>
<keyword evidence="3" id="KW-1185">Reference proteome</keyword>
<dbReference type="GO" id="GO:0008757">
    <property type="term" value="F:S-adenosylmethionine-dependent methyltransferase activity"/>
    <property type="evidence" value="ECO:0007669"/>
    <property type="project" value="InterPro"/>
</dbReference>
<dbReference type="Gene3D" id="3.40.50.150">
    <property type="entry name" value="Vaccinia Virus protein VP39"/>
    <property type="match status" value="1"/>
</dbReference>
<name>A0A917DZU6_9BACL</name>